<comment type="caution">
    <text evidence="1">The sequence shown here is derived from an EMBL/GenBank/DDBJ whole genome shotgun (WGS) entry which is preliminary data.</text>
</comment>
<sequence>MLSYAVVGGSRGIGLEFVRQLSTVFAMLVRDKARSSYLASVVATASNHIHVLQADVVDHDSLMEDVSESRDMTAG</sequence>
<evidence type="ECO:0008006" key="3">
    <source>
        <dbReference type="Google" id="ProtNLM"/>
    </source>
</evidence>
<evidence type="ECO:0000313" key="2">
    <source>
        <dbReference type="Proteomes" id="UP000287166"/>
    </source>
</evidence>
<reference evidence="1 2" key="1">
    <citation type="journal article" date="2018" name="Sci. Rep.">
        <title>Genome sequence of the cauliflower mushroom Sparassis crispa (Hanabiratake) and its association with beneficial usage.</title>
        <authorList>
            <person name="Kiyama R."/>
            <person name="Furutani Y."/>
            <person name="Kawaguchi K."/>
            <person name="Nakanishi T."/>
        </authorList>
    </citation>
    <scope>NUCLEOTIDE SEQUENCE [LARGE SCALE GENOMIC DNA]</scope>
</reference>
<protein>
    <recommendedName>
        <fullName evidence="3">Ketoreductase (KR) domain-containing protein</fullName>
    </recommendedName>
</protein>
<accession>A0A401H5E6</accession>
<dbReference type="Gene3D" id="3.40.50.720">
    <property type="entry name" value="NAD(P)-binding Rossmann-like Domain"/>
    <property type="match status" value="1"/>
</dbReference>
<dbReference type="InterPro" id="IPR036291">
    <property type="entry name" value="NAD(P)-bd_dom_sf"/>
</dbReference>
<dbReference type="InParanoid" id="A0A401H5E6"/>
<dbReference type="SUPFAM" id="SSF51735">
    <property type="entry name" value="NAD(P)-binding Rossmann-fold domains"/>
    <property type="match status" value="1"/>
</dbReference>
<dbReference type="RefSeq" id="XP_027620493.1">
    <property type="nucleotide sequence ID" value="XM_027764692.1"/>
</dbReference>
<dbReference type="AlphaFoldDB" id="A0A401H5E6"/>
<dbReference type="OrthoDB" id="9876299at2759"/>
<dbReference type="EMBL" id="BFAD01000016">
    <property type="protein sequence ID" value="GBE89580.1"/>
    <property type="molecule type" value="Genomic_DNA"/>
</dbReference>
<name>A0A401H5E6_9APHY</name>
<proteinExistence type="predicted"/>
<keyword evidence="2" id="KW-1185">Reference proteome</keyword>
<dbReference type="Proteomes" id="UP000287166">
    <property type="component" value="Unassembled WGS sequence"/>
</dbReference>
<organism evidence="1 2">
    <name type="scientific">Sparassis crispa</name>
    <dbReference type="NCBI Taxonomy" id="139825"/>
    <lineage>
        <taxon>Eukaryota</taxon>
        <taxon>Fungi</taxon>
        <taxon>Dikarya</taxon>
        <taxon>Basidiomycota</taxon>
        <taxon>Agaricomycotina</taxon>
        <taxon>Agaricomycetes</taxon>
        <taxon>Polyporales</taxon>
        <taxon>Sparassidaceae</taxon>
        <taxon>Sparassis</taxon>
    </lineage>
</organism>
<evidence type="ECO:0000313" key="1">
    <source>
        <dbReference type="EMBL" id="GBE89580.1"/>
    </source>
</evidence>
<dbReference type="GeneID" id="38786497"/>
<gene>
    <name evidence="1" type="ORF">SCP_1602430</name>
</gene>